<dbReference type="Proteomes" id="UP000747110">
    <property type="component" value="Unassembled WGS sequence"/>
</dbReference>
<evidence type="ECO:0000256" key="1">
    <source>
        <dbReference type="SAM" id="MobiDB-lite"/>
    </source>
</evidence>
<proteinExistence type="predicted"/>
<reference evidence="2" key="1">
    <citation type="journal article" date="2021" name="Proc. Natl. Acad. Sci. U.S.A.">
        <title>Three genomes in the algal genus Volvox reveal the fate of a haploid sex-determining region after a transition to homothallism.</title>
        <authorList>
            <person name="Yamamoto K."/>
            <person name="Hamaji T."/>
            <person name="Kawai-Toyooka H."/>
            <person name="Matsuzaki R."/>
            <person name="Takahashi F."/>
            <person name="Nishimura Y."/>
            <person name="Kawachi M."/>
            <person name="Noguchi H."/>
            <person name="Minakuchi Y."/>
            <person name="Umen J.G."/>
            <person name="Toyoda A."/>
            <person name="Nozaki H."/>
        </authorList>
    </citation>
    <scope>NUCLEOTIDE SEQUENCE</scope>
    <source>
        <strain evidence="2">NIES-3786</strain>
    </source>
</reference>
<keyword evidence="3" id="KW-1185">Reference proteome</keyword>
<feature type="region of interest" description="Disordered" evidence="1">
    <location>
        <begin position="105"/>
        <end position="130"/>
    </location>
</feature>
<sequence>SAEGFGDCMDCVAPLPPGSLVQASRTTQEPIPERVTGDAAASVSPISQQQQHTAAAATGLKTVLAGSEVSPAKPTIQSDAASPASPLHARIQEVLQQAERASASISSLQVGLSPTAPPAAQVLEGVPFEQ</sequence>
<feature type="non-terminal residue" evidence="2">
    <location>
        <position position="1"/>
    </location>
</feature>
<name>A0A8J4D2W9_9CHLO</name>
<feature type="non-terminal residue" evidence="2">
    <location>
        <position position="130"/>
    </location>
</feature>
<gene>
    <name evidence="2" type="ORF">Vretifemale_18433</name>
</gene>
<organism evidence="2 3">
    <name type="scientific">Volvox reticuliferus</name>
    <dbReference type="NCBI Taxonomy" id="1737510"/>
    <lineage>
        <taxon>Eukaryota</taxon>
        <taxon>Viridiplantae</taxon>
        <taxon>Chlorophyta</taxon>
        <taxon>core chlorophytes</taxon>
        <taxon>Chlorophyceae</taxon>
        <taxon>CS clade</taxon>
        <taxon>Chlamydomonadales</taxon>
        <taxon>Volvocaceae</taxon>
        <taxon>Volvox</taxon>
    </lineage>
</organism>
<dbReference type="AlphaFoldDB" id="A0A8J4D2W9"/>
<evidence type="ECO:0000313" key="3">
    <source>
        <dbReference type="Proteomes" id="UP000747110"/>
    </source>
</evidence>
<accession>A0A8J4D2W9</accession>
<dbReference type="EMBL" id="BNCP01000060">
    <property type="protein sequence ID" value="GIL90762.1"/>
    <property type="molecule type" value="Genomic_DNA"/>
</dbReference>
<comment type="caution">
    <text evidence="2">The sequence shown here is derived from an EMBL/GenBank/DDBJ whole genome shotgun (WGS) entry which is preliminary data.</text>
</comment>
<protein>
    <submittedName>
        <fullName evidence="2">Uncharacterized protein</fullName>
    </submittedName>
</protein>
<evidence type="ECO:0000313" key="2">
    <source>
        <dbReference type="EMBL" id="GIL90762.1"/>
    </source>
</evidence>